<dbReference type="SUPFAM" id="SSF51556">
    <property type="entry name" value="Metallo-dependent hydrolases"/>
    <property type="match status" value="1"/>
</dbReference>
<dbReference type="GO" id="GO:0004151">
    <property type="term" value="F:dihydroorotase activity"/>
    <property type="evidence" value="ECO:0007669"/>
    <property type="project" value="UniProtKB-UniRule"/>
</dbReference>
<sequence length="427" mass="44721">MMERLVLSHGQRLIGDQLVACDVVITAGKISQISDAGSADTGDSDVIDLQGAFVSPGLVDVHEHFRDPGETEKETIKTGTQAAAHGGFTTVAAMPNVLPVPDTPERFAAQLQRNADQAVVHVQQYAPITQGRTGDQLVAFDQMAALGAMAFTNDGNGVQTADTMYLAMQQAAVLGVPIVAHAEADSLVHGGVMHEGEISRKLGLPGIPSVSETAQVARDVTLAAATGAHYHVCHVSAAGTVAVLRAAKQNGVAVTAEVSPHHLLLNDHDIIRDDAQFKMNPPLGAPTDQQALLAGLLDGTIDMIATDHAPHTAAQKAQSMRQAPFGIVGNETAFSLLYTKLVRPGVVSLAQLIDWLASRPAEVFGLSGAGRLTVGQPADIAVFDLATTETVTPEYFQSKGHNSPFMGETVAGQTVLTMVGGTVVYQR</sequence>
<keyword evidence="5 7" id="KW-0862">Zinc</keyword>
<comment type="cofactor">
    <cofactor evidence="7">
        <name>Zn(2+)</name>
        <dbReference type="ChEBI" id="CHEBI:29105"/>
    </cofactor>
    <text evidence="7">Binds 2 Zn(2+) ions per subunit.</text>
</comment>
<proteinExistence type="inferred from homology"/>
<keyword evidence="4 7" id="KW-0378">Hydrolase</keyword>
<dbReference type="InterPro" id="IPR002195">
    <property type="entry name" value="Dihydroorotase_CS"/>
</dbReference>
<comment type="similarity">
    <text evidence="2 7">Belongs to the metallo-dependent hydrolases superfamily. DHOase family. Class I DHOase subfamily.</text>
</comment>
<evidence type="ECO:0000256" key="2">
    <source>
        <dbReference type="ARBA" id="ARBA00010286"/>
    </source>
</evidence>
<evidence type="ECO:0000256" key="7">
    <source>
        <dbReference type="HAMAP-Rule" id="MF_00220"/>
    </source>
</evidence>
<dbReference type="SUPFAM" id="SSF51338">
    <property type="entry name" value="Composite domain of metallo-dependent hydrolases"/>
    <property type="match status" value="1"/>
</dbReference>
<feature type="binding site" evidence="7">
    <location>
        <position position="234"/>
    </location>
    <ligand>
        <name>Zn(2+)</name>
        <dbReference type="ChEBI" id="CHEBI:29105"/>
        <label>2</label>
    </ligand>
</feature>
<feature type="binding site" evidence="7">
    <location>
        <position position="181"/>
    </location>
    <ligand>
        <name>Zn(2+)</name>
        <dbReference type="ChEBI" id="CHEBI:29105"/>
        <label>2</label>
    </ligand>
</feature>
<feature type="binding site" evidence="7">
    <location>
        <position position="280"/>
    </location>
    <ligand>
        <name>substrate</name>
    </ligand>
</feature>
<accession>A0A0R1HYM8</accession>
<comment type="pathway">
    <text evidence="7">Pyrimidine metabolism; UMP biosynthesis via de novo pathway; (S)-dihydroorotate from bicarbonate: step 3/3.</text>
</comment>
<feature type="domain" description="Dihydroorotase catalytic" evidence="8">
    <location>
        <begin position="53"/>
        <end position="237"/>
    </location>
</feature>
<comment type="function">
    <text evidence="1 7">Catalyzes the reversible cyclization of carbamoyl aspartate to dihydroorotate.</text>
</comment>
<dbReference type="PANTHER" id="PTHR43668">
    <property type="entry name" value="ALLANTOINASE"/>
    <property type="match status" value="1"/>
</dbReference>
<evidence type="ECO:0000313" key="9">
    <source>
        <dbReference type="EMBL" id="KRK48721.1"/>
    </source>
</evidence>
<feature type="binding site" evidence="7">
    <location>
        <position position="62"/>
    </location>
    <ligand>
        <name>Zn(2+)</name>
        <dbReference type="ChEBI" id="CHEBI:29105"/>
        <label>1</label>
    </ligand>
</feature>
<feature type="binding site" evidence="7">
    <location>
        <position position="311"/>
    </location>
    <ligand>
        <name>substrate</name>
    </ligand>
</feature>
<dbReference type="Pfam" id="PF12890">
    <property type="entry name" value="DHOase"/>
    <property type="match status" value="1"/>
</dbReference>
<feature type="active site" evidence="7">
    <location>
        <position position="307"/>
    </location>
</feature>
<dbReference type="GO" id="GO:0044205">
    <property type="term" value="P:'de novo' UMP biosynthetic process"/>
    <property type="evidence" value="ECO:0007669"/>
    <property type="project" value="UniProtKB-UniRule"/>
</dbReference>
<dbReference type="GO" id="GO:0008270">
    <property type="term" value="F:zinc ion binding"/>
    <property type="evidence" value="ECO:0007669"/>
    <property type="project" value="UniProtKB-UniRule"/>
</dbReference>
<evidence type="ECO:0000256" key="4">
    <source>
        <dbReference type="ARBA" id="ARBA00022801"/>
    </source>
</evidence>
<dbReference type="NCBIfam" id="TIGR00857">
    <property type="entry name" value="pyrC_multi"/>
    <property type="match status" value="1"/>
</dbReference>
<evidence type="ECO:0000256" key="5">
    <source>
        <dbReference type="ARBA" id="ARBA00022833"/>
    </source>
</evidence>
<keyword evidence="10" id="KW-1185">Reference proteome</keyword>
<dbReference type="EMBL" id="AZCX01000002">
    <property type="protein sequence ID" value="KRK48721.1"/>
    <property type="molecule type" value="Genomic_DNA"/>
</dbReference>
<evidence type="ECO:0000256" key="3">
    <source>
        <dbReference type="ARBA" id="ARBA00022723"/>
    </source>
</evidence>
<organism evidence="9 10">
    <name type="scientific">Secundilactobacillus kimchicus JCM 15530</name>
    <dbReference type="NCBI Taxonomy" id="1302272"/>
    <lineage>
        <taxon>Bacteria</taxon>
        <taxon>Bacillati</taxon>
        <taxon>Bacillota</taxon>
        <taxon>Bacilli</taxon>
        <taxon>Lactobacillales</taxon>
        <taxon>Lactobacillaceae</taxon>
        <taxon>Secundilactobacillus</taxon>
    </lineage>
</organism>
<protein>
    <recommendedName>
        <fullName evidence="7">Dihydroorotase</fullName>
        <shortName evidence="7">DHOase</shortName>
        <ecNumber evidence="7">3.5.2.3</ecNumber>
    </recommendedName>
</protein>
<comment type="caution">
    <text evidence="9">The sequence shown here is derived from an EMBL/GenBank/DDBJ whole genome shotgun (WGS) entry which is preliminary data.</text>
</comment>
<dbReference type="STRING" id="1302272.FC96_GL001039"/>
<evidence type="ECO:0000259" key="8">
    <source>
        <dbReference type="Pfam" id="PF12890"/>
    </source>
</evidence>
<dbReference type="PROSITE" id="PS00483">
    <property type="entry name" value="DIHYDROOROTASE_2"/>
    <property type="match status" value="1"/>
</dbReference>
<dbReference type="AlphaFoldDB" id="A0A0R1HYM8"/>
<feature type="binding site" evidence="7">
    <location>
        <position position="154"/>
    </location>
    <ligand>
        <name>Zn(2+)</name>
        <dbReference type="ChEBI" id="CHEBI:29105"/>
        <label>1</label>
    </ligand>
</feature>
<dbReference type="InterPro" id="IPR004722">
    <property type="entry name" value="DHOase"/>
</dbReference>
<dbReference type="Gene3D" id="3.20.20.140">
    <property type="entry name" value="Metal-dependent hydrolases"/>
    <property type="match status" value="1"/>
</dbReference>
<dbReference type="Proteomes" id="UP000050911">
    <property type="component" value="Unassembled WGS sequence"/>
</dbReference>
<dbReference type="PATRIC" id="fig|1302272.5.peg.1046"/>
<dbReference type="Gene3D" id="2.30.40.10">
    <property type="entry name" value="Urease, subunit C, domain 1"/>
    <property type="match status" value="1"/>
</dbReference>
<keyword evidence="3 7" id="KW-0479">Metal-binding</keyword>
<dbReference type="GO" id="GO:0006145">
    <property type="term" value="P:purine nucleobase catabolic process"/>
    <property type="evidence" value="ECO:0007669"/>
    <property type="project" value="TreeGrafter"/>
</dbReference>
<feature type="binding site" evidence="7">
    <location>
        <begin position="325"/>
        <end position="326"/>
    </location>
    <ligand>
        <name>substrate</name>
    </ligand>
</feature>
<feature type="binding site" evidence="7">
    <location>
        <position position="154"/>
    </location>
    <ligand>
        <name>Zn(2+)</name>
        <dbReference type="ChEBI" id="CHEBI:29105"/>
        <label>2</label>
    </ligand>
</feature>
<comment type="catalytic activity">
    <reaction evidence="7">
        <text>(S)-dihydroorotate + H2O = N-carbamoyl-L-aspartate + H(+)</text>
        <dbReference type="Rhea" id="RHEA:24296"/>
        <dbReference type="ChEBI" id="CHEBI:15377"/>
        <dbReference type="ChEBI" id="CHEBI:15378"/>
        <dbReference type="ChEBI" id="CHEBI:30864"/>
        <dbReference type="ChEBI" id="CHEBI:32814"/>
        <dbReference type="EC" id="3.5.2.3"/>
    </reaction>
</comment>
<name>A0A0R1HYM8_9LACO</name>
<dbReference type="CDD" id="cd01317">
    <property type="entry name" value="DHOase_IIa"/>
    <property type="match status" value="1"/>
</dbReference>
<feature type="binding site" evidence="7">
    <location>
        <position position="96"/>
    </location>
    <ligand>
        <name>substrate</name>
    </ligand>
</feature>
<dbReference type="InterPro" id="IPR032466">
    <property type="entry name" value="Metal_Hydrolase"/>
</dbReference>
<reference evidence="9 10" key="1">
    <citation type="journal article" date="2015" name="Genome Announc.">
        <title>Expanding the biotechnology potential of lactobacilli through comparative genomics of 213 strains and associated genera.</title>
        <authorList>
            <person name="Sun Z."/>
            <person name="Harris H.M."/>
            <person name="McCann A."/>
            <person name="Guo C."/>
            <person name="Argimon S."/>
            <person name="Zhang W."/>
            <person name="Yang X."/>
            <person name="Jeffery I.B."/>
            <person name="Cooney J.C."/>
            <person name="Kagawa T.F."/>
            <person name="Liu W."/>
            <person name="Song Y."/>
            <person name="Salvetti E."/>
            <person name="Wrobel A."/>
            <person name="Rasinkangas P."/>
            <person name="Parkhill J."/>
            <person name="Rea M.C."/>
            <person name="O'Sullivan O."/>
            <person name="Ritari J."/>
            <person name="Douillard F.P."/>
            <person name="Paul Ross R."/>
            <person name="Yang R."/>
            <person name="Briner A.E."/>
            <person name="Felis G.E."/>
            <person name="de Vos W.M."/>
            <person name="Barrangou R."/>
            <person name="Klaenhammer T.R."/>
            <person name="Caufield P.W."/>
            <person name="Cui Y."/>
            <person name="Zhang H."/>
            <person name="O'Toole P.W."/>
        </authorList>
    </citation>
    <scope>NUCLEOTIDE SEQUENCE [LARGE SCALE GENOMIC DNA]</scope>
    <source>
        <strain evidence="9 10">JCM 15530</strain>
    </source>
</reference>
<evidence type="ECO:0000256" key="1">
    <source>
        <dbReference type="ARBA" id="ARBA00002368"/>
    </source>
</evidence>
<dbReference type="UniPathway" id="UPA00070">
    <property type="reaction ID" value="UER00117"/>
</dbReference>
<dbReference type="InterPro" id="IPR050138">
    <property type="entry name" value="DHOase/Allantoinase_Hydrolase"/>
</dbReference>
<dbReference type="GO" id="GO:0004038">
    <property type="term" value="F:allantoinase activity"/>
    <property type="evidence" value="ECO:0007669"/>
    <property type="project" value="TreeGrafter"/>
</dbReference>
<dbReference type="GO" id="GO:0005737">
    <property type="term" value="C:cytoplasm"/>
    <property type="evidence" value="ECO:0007669"/>
    <property type="project" value="TreeGrafter"/>
</dbReference>
<dbReference type="EC" id="3.5.2.3" evidence="7"/>
<dbReference type="PANTHER" id="PTHR43668:SF2">
    <property type="entry name" value="ALLANTOINASE"/>
    <property type="match status" value="1"/>
</dbReference>
<gene>
    <name evidence="7" type="primary">pyrC</name>
    <name evidence="9" type="ORF">FC96_GL001039</name>
</gene>
<dbReference type="HAMAP" id="MF_00220_B">
    <property type="entry name" value="PyrC_classI_B"/>
    <property type="match status" value="1"/>
</dbReference>
<keyword evidence="6 7" id="KW-0665">Pyrimidine biosynthesis</keyword>
<evidence type="ECO:0000313" key="10">
    <source>
        <dbReference type="Proteomes" id="UP000050911"/>
    </source>
</evidence>
<dbReference type="InterPro" id="IPR011059">
    <property type="entry name" value="Metal-dep_hydrolase_composite"/>
</dbReference>
<dbReference type="InterPro" id="IPR024403">
    <property type="entry name" value="DHOase_cat"/>
</dbReference>
<evidence type="ECO:0000256" key="6">
    <source>
        <dbReference type="ARBA" id="ARBA00022975"/>
    </source>
</evidence>
<feature type="binding site" evidence="7">
    <location>
        <position position="64"/>
    </location>
    <ligand>
        <name>Zn(2+)</name>
        <dbReference type="ChEBI" id="CHEBI:29105"/>
        <label>1</label>
    </ligand>
</feature>
<feature type="binding site" evidence="7">
    <location>
        <begin position="64"/>
        <end position="66"/>
    </location>
    <ligand>
        <name>substrate</name>
    </ligand>
</feature>
<dbReference type="NCBIfam" id="NF006837">
    <property type="entry name" value="PRK09357.1-2"/>
    <property type="match status" value="1"/>
</dbReference>
<feature type="binding site" evidence="7">
    <location>
        <position position="307"/>
    </location>
    <ligand>
        <name>Zn(2+)</name>
        <dbReference type="ChEBI" id="CHEBI:29105"/>
        <label>1</label>
    </ligand>
</feature>